<dbReference type="EMBL" id="AJWK01020708">
    <property type="status" value="NOT_ANNOTATED_CDS"/>
    <property type="molecule type" value="Genomic_DNA"/>
</dbReference>
<evidence type="ECO:0000256" key="1">
    <source>
        <dbReference type="SAM" id="MobiDB-lite"/>
    </source>
</evidence>
<keyword evidence="3" id="KW-1185">Reference proteome</keyword>
<evidence type="ECO:0000313" key="3">
    <source>
        <dbReference type="Proteomes" id="UP000092461"/>
    </source>
</evidence>
<feature type="region of interest" description="Disordered" evidence="1">
    <location>
        <begin position="402"/>
        <end position="435"/>
    </location>
</feature>
<feature type="region of interest" description="Disordered" evidence="1">
    <location>
        <begin position="607"/>
        <end position="656"/>
    </location>
</feature>
<dbReference type="AlphaFoldDB" id="A0A1B0CNR8"/>
<reference evidence="2" key="1">
    <citation type="submission" date="2020-05" db="UniProtKB">
        <authorList>
            <consortium name="EnsemblMetazoa"/>
        </authorList>
    </citation>
    <scope>IDENTIFICATION</scope>
    <source>
        <strain evidence="2">Jacobina</strain>
    </source>
</reference>
<feature type="region of interest" description="Disordered" evidence="1">
    <location>
        <begin position="340"/>
        <end position="384"/>
    </location>
</feature>
<dbReference type="EMBL" id="AJWK01020709">
    <property type="status" value="NOT_ANNOTATED_CDS"/>
    <property type="molecule type" value="Genomic_DNA"/>
</dbReference>
<organism evidence="2 3">
    <name type="scientific">Lutzomyia longipalpis</name>
    <name type="common">Sand fly</name>
    <dbReference type="NCBI Taxonomy" id="7200"/>
    <lineage>
        <taxon>Eukaryota</taxon>
        <taxon>Metazoa</taxon>
        <taxon>Ecdysozoa</taxon>
        <taxon>Arthropoda</taxon>
        <taxon>Hexapoda</taxon>
        <taxon>Insecta</taxon>
        <taxon>Pterygota</taxon>
        <taxon>Neoptera</taxon>
        <taxon>Endopterygota</taxon>
        <taxon>Diptera</taxon>
        <taxon>Nematocera</taxon>
        <taxon>Psychodoidea</taxon>
        <taxon>Psychodidae</taxon>
        <taxon>Lutzomyia</taxon>
        <taxon>Lutzomyia</taxon>
    </lineage>
</organism>
<sequence length="705" mass="78097">MLLDVWERRKSLARRGLGFIVDAMTRKRRPARACSRVPKEAAAAANYVKETFYESLIETRSSNNRGFVGKVAKKNCLEVDSRGEEVVYENGPSLRSKRETCKRINYTEPKDDECLIERRKGKPLYKVIDKSMSYTKQHVHTGRDRFPGRPKPKVLSNLVAKIKKRRKTELSVLSDEADNFMFPRTTRDADTEDIDTKIEMLNHEMGESASTGRKEVASAAPPNGLRPSRRKRNHVNASAEGATERHPAPHDVEVKQEIPEIPNLTRIIGMDEVVRHRFAFERVPTTEPWYDAFLRQDEGRERVFEYYGSTAYRKLPFEMGPLPPLPANCCTLAACSSKTPAATKTSTETKEEPKKTKEDPKAVLSAAKKRHLLDTEYPRKSPREHASTLAILSCLVQQRKKEESASESDKNGACSDGSESVVMKEKRKKTASPKRVSRDYVSVAQLNREIEELLSDPTNESFESVDLSVLDAEFVPLSGAMPDFVDLVATAAETATADGAGVAECAAASLALKNGGTKKRKNNRTGWPKCSKKARGVRKSTNSDGVVNVKSEDLCGAVEAVSPDNFTVSSSTESLQSGALSDDVDAKTAATKDSDTLSFSAKSCFISDDPEEVNGTTTPSEEGGGGGGGKTESPSPLSPREDDEERRGRRRNFYQPIIALNRLDTQLVFNSYSLRSSAVTKETKRVPKGSPKGRKTRRGRKTTYR</sequence>
<feature type="region of interest" description="Disordered" evidence="1">
    <location>
        <begin position="205"/>
        <end position="248"/>
    </location>
</feature>
<evidence type="ECO:0000313" key="2">
    <source>
        <dbReference type="EnsemblMetazoa" id="LLOJ006390-PA"/>
    </source>
</evidence>
<feature type="compositionally biased region" description="Basic residues" evidence="1">
    <location>
        <begin position="691"/>
        <end position="705"/>
    </location>
</feature>
<dbReference type="Proteomes" id="UP000092461">
    <property type="component" value="Unassembled WGS sequence"/>
</dbReference>
<feature type="region of interest" description="Disordered" evidence="1">
    <location>
        <begin position="672"/>
        <end position="705"/>
    </location>
</feature>
<dbReference type="EnsemblMetazoa" id="LLOJ006390-RA">
    <property type="protein sequence ID" value="LLOJ006390-PA"/>
    <property type="gene ID" value="LLOJ006390"/>
</dbReference>
<dbReference type="VEuPathDB" id="VectorBase:LLONM1_000366"/>
<feature type="region of interest" description="Disordered" evidence="1">
    <location>
        <begin position="516"/>
        <end position="545"/>
    </location>
</feature>
<protein>
    <submittedName>
        <fullName evidence="2">Uncharacterized protein</fullName>
    </submittedName>
</protein>
<proteinExistence type="predicted"/>
<dbReference type="VEuPathDB" id="VectorBase:LLOJ006390"/>
<feature type="compositionally biased region" description="Basic and acidic residues" evidence="1">
    <location>
        <begin position="205"/>
        <end position="216"/>
    </location>
</feature>
<accession>A0A1B0CNR8</accession>
<feature type="compositionally biased region" description="Basic and acidic residues" evidence="1">
    <location>
        <begin position="372"/>
        <end position="384"/>
    </location>
</feature>
<name>A0A1B0CNR8_LUTLO</name>
<feature type="compositionally biased region" description="Basic and acidic residues" evidence="1">
    <location>
        <begin position="347"/>
        <end position="361"/>
    </location>
</feature>